<dbReference type="InterPro" id="IPR000424">
    <property type="entry name" value="Primosome_PriB/ssb"/>
</dbReference>
<dbReference type="SUPFAM" id="SSF50249">
    <property type="entry name" value="Nucleic acid-binding proteins"/>
    <property type="match status" value="1"/>
</dbReference>
<accession>A0A1H4DYX1</accession>
<keyword evidence="6" id="KW-1185">Reference proteome</keyword>
<dbReference type="GO" id="GO:0003697">
    <property type="term" value="F:single-stranded DNA binding"/>
    <property type="evidence" value="ECO:0007669"/>
    <property type="project" value="UniProtKB-UniRule"/>
</dbReference>
<evidence type="ECO:0000313" key="5">
    <source>
        <dbReference type="EMBL" id="SEA77708.1"/>
    </source>
</evidence>
<comment type="function">
    <text evidence="4">Involved in the restart of stalled replication forks, which reloads the replicative helicase on sites other than the origin of replication; the PriA-PriB pathway is the major replication restart pathway. During primosome assembly it facilitates complex formation between PriA and DnaT on DNA; stabilizes PriA on DNA. Stimulates the DNA unwinding activity of PriA helicase.</text>
</comment>
<keyword evidence="1 4" id="KW-0639">Primosome</keyword>
<dbReference type="InterPro" id="IPR023646">
    <property type="entry name" value="Prisomal_replication_PriB"/>
</dbReference>
<protein>
    <recommendedName>
        <fullName evidence="4">Replication restart protein PriB</fullName>
    </recommendedName>
</protein>
<proteinExistence type="inferred from homology"/>
<dbReference type="Gene3D" id="2.40.50.140">
    <property type="entry name" value="Nucleic acid-binding proteins"/>
    <property type="match status" value="1"/>
</dbReference>
<dbReference type="STRING" id="152573.SAMN04488051_106105"/>
<sequence>MDNQLVCAGQICRQPARSESPAGIPQLSLVLEHRSQQQEAGLNRQCYVRLQVVCSGDLAQQTQHLLLGDMVRVQGFLNRHQQRNGQSKLVLHAQHIEQIR</sequence>
<dbReference type="OrthoDB" id="9180733at2"/>
<evidence type="ECO:0000256" key="3">
    <source>
        <dbReference type="ARBA" id="ARBA00023125"/>
    </source>
</evidence>
<dbReference type="InterPro" id="IPR012340">
    <property type="entry name" value="NA-bd_OB-fold"/>
</dbReference>
<evidence type="ECO:0000313" key="6">
    <source>
        <dbReference type="Proteomes" id="UP000198773"/>
    </source>
</evidence>
<organism evidence="5 6">
    <name type="scientific">Alkalimonas amylolytica</name>
    <dbReference type="NCBI Taxonomy" id="152573"/>
    <lineage>
        <taxon>Bacteria</taxon>
        <taxon>Pseudomonadati</taxon>
        <taxon>Pseudomonadota</taxon>
        <taxon>Gammaproteobacteria</taxon>
        <taxon>Alkalimonas</taxon>
    </lineage>
</organism>
<evidence type="ECO:0000256" key="4">
    <source>
        <dbReference type="HAMAP-Rule" id="MF_00720"/>
    </source>
</evidence>
<dbReference type="HAMAP" id="MF_00720">
    <property type="entry name" value="PriB"/>
    <property type="match status" value="1"/>
</dbReference>
<dbReference type="NCBIfam" id="TIGR04418">
    <property type="entry name" value="PriB_gamma"/>
    <property type="match status" value="1"/>
</dbReference>
<dbReference type="GO" id="GO:1990077">
    <property type="term" value="C:primosome complex"/>
    <property type="evidence" value="ECO:0007669"/>
    <property type="project" value="UniProtKB-UniRule"/>
</dbReference>
<dbReference type="GO" id="GO:0006269">
    <property type="term" value="P:DNA replication, synthesis of primer"/>
    <property type="evidence" value="ECO:0007669"/>
    <property type="project" value="UniProtKB-KW"/>
</dbReference>
<dbReference type="RefSeq" id="WP_091343327.1">
    <property type="nucleotide sequence ID" value="NZ_FNRM01000006.1"/>
</dbReference>
<name>A0A1H4DYX1_ALKAM</name>
<comment type="subunit">
    <text evidence="4">Homodimer. Interacts with PriA and DnaT. Component of the replication restart primosome. Primosome assembly occurs via a 'hand-off' mechanism. PriA binds to replication forks, subsequently PriB then DnaT bind; DnaT then displaces ssDNA to generate the helicase loading substrate.</text>
</comment>
<evidence type="ECO:0000256" key="2">
    <source>
        <dbReference type="ARBA" id="ARBA00022705"/>
    </source>
</evidence>
<dbReference type="EMBL" id="FNRM01000006">
    <property type="protein sequence ID" value="SEA77708.1"/>
    <property type="molecule type" value="Genomic_DNA"/>
</dbReference>
<dbReference type="AlphaFoldDB" id="A0A1H4DYX1"/>
<evidence type="ECO:0000256" key="1">
    <source>
        <dbReference type="ARBA" id="ARBA00022515"/>
    </source>
</evidence>
<dbReference type="Pfam" id="PF22657">
    <property type="entry name" value="SSB_1"/>
    <property type="match status" value="1"/>
</dbReference>
<gene>
    <name evidence="4" type="primary">priB</name>
    <name evidence="5" type="ORF">SAMN04488051_106105</name>
</gene>
<dbReference type="PIRSF" id="PIRSF003135">
    <property type="entry name" value="Primosomal_n"/>
    <property type="match status" value="1"/>
</dbReference>
<keyword evidence="3 4" id="KW-0238">DNA-binding</keyword>
<dbReference type="PROSITE" id="PS50935">
    <property type="entry name" value="SSB"/>
    <property type="match status" value="1"/>
</dbReference>
<keyword evidence="2 4" id="KW-0235">DNA replication</keyword>
<comment type="similarity">
    <text evidence="4">Belongs to the PriB family.</text>
</comment>
<reference evidence="5 6" key="1">
    <citation type="submission" date="2016-10" db="EMBL/GenBank/DDBJ databases">
        <authorList>
            <person name="de Groot N.N."/>
        </authorList>
    </citation>
    <scope>NUCLEOTIDE SEQUENCE [LARGE SCALE GENOMIC DNA]</scope>
    <source>
        <strain evidence="5 6">CGMCC 1.3430</strain>
    </source>
</reference>
<dbReference type="Proteomes" id="UP000198773">
    <property type="component" value="Unassembled WGS sequence"/>
</dbReference>